<organism evidence="3 4">
    <name type="scientific">Stanieria cyanosphaera (strain ATCC 29371 / PCC 7437)</name>
    <dbReference type="NCBI Taxonomy" id="111780"/>
    <lineage>
        <taxon>Bacteria</taxon>
        <taxon>Bacillati</taxon>
        <taxon>Cyanobacteriota</taxon>
        <taxon>Cyanophyceae</taxon>
        <taxon>Pleurocapsales</taxon>
        <taxon>Dermocarpellaceae</taxon>
        <taxon>Stanieria</taxon>
    </lineage>
</organism>
<evidence type="ECO:0000259" key="2">
    <source>
        <dbReference type="Pfam" id="PF16684"/>
    </source>
</evidence>
<evidence type="ECO:0000313" key="4">
    <source>
        <dbReference type="Proteomes" id="UP000010473"/>
    </source>
</evidence>
<gene>
    <name evidence="3" type="ordered locus">Sta7437_4982</name>
</gene>
<feature type="coiled-coil region" evidence="1">
    <location>
        <begin position="56"/>
        <end position="83"/>
    </location>
</feature>
<dbReference type="EMBL" id="CP003657">
    <property type="protein sequence ID" value="AFZ38402.1"/>
    <property type="molecule type" value="Genomic_DNA"/>
</dbReference>
<dbReference type="OrthoDB" id="581365at2"/>
<dbReference type="HOGENOM" id="CLU_815638_0_0_3"/>
<feature type="domain" description="Telomere resolvase ResT/TelK catalytic" evidence="2">
    <location>
        <begin position="123"/>
        <end position="321"/>
    </location>
</feature>
<name>K9Y2Y9_STAC7</name>
<keyword evidence="1" id="KW-0175">Coiled coil</keyword>
<dbReference type="AlphaFoldDB" id="K9Y2Y9"/>
<geneLocation type="plasmid" evidence="3 4">
    <name>pSTA7437.04</name>
</geneLocation>
<protein>
    <recommendedName>
        <fullName evidence="2">Telomere resolvase ResT/TelK catalytic domain-containing protein</fullName>
    </recommendedName>
</protein>
<keyword evidence="4" id="KW-1185">Reference proteome</keyword>
<accession>K9Y2Y9</accession>
<evidence type="ECO:0000256" key="1">
    <source>
        <dbReference type="SAM" id="Coils"/>
    </source>
</evidence>
<reference evidence="4" key="1">
    <citation type="journal article" date="2013" name="Proc. Natl. Acad. Sci. U.S.A.">
        <title>Improving the coverage of the cyanobacterial phylum using diversity-driven genome sequencing.</title>
        <authorList>
            <person name="Shih P.M."/>
            <person name="Wu D."/>
            <person name="Latifi A."/>
            <person name="Axen S.D."/>
            <person name="Fewer D.P."/>
            <person name="Talla E."/>
            <person name="Calteau A."/>
            <person name="Cai F."/>
            <person name="Tandeau de Marsac N."/>
            <person name="Rippka R."/>
            <person name="Herdman M."/>
            <person name="Sivonen K."/>
            <person name="Coursin T."/>
            <person name="Laurent T."/>
            <person name="Goodwin L."/>
            <person name="Nolan M."/>
            <person name="Davenport K.W."/>
            <person name="Han C.S."/>
            <person name="Rubin E.M."/>
            <person name="Eisen J.A."/>
            <person name="Woyke T."/>
            <person name="Gugger M."/>
            <person name="Kerfeld C.A."/>
        </authorList>
    </citation>
    <scope>NUCLEOTIDE SEQUENCE [LARGE SCALE GENOMIC DNA]</scope>
    <source>
        <strain evidence="4">ATCC 29371 / PCC 7437</strain>
        <plasmid evidence="4">Plasmid pSTA7437.04</plasmid>
    </source>
</reference>
<sequence>MAIARIDEFLEKLEPLTSAIEIKVICNQELDYLRNELSIETVYSVKGYPNGVKGDARRLKTQISAYRNAIKTLETNYKNSIRKIVNGDKVLEHKALKYFNLAKHEKNDVNQRDRQRVRQDKTNRPSFKAVDAIECAKSLLHSDSYISKVAGLYLLTGRRHEELLITGKFDNPFFDIENESLISDWLEFDIESSLFSGQVKRKNNDDIPYNIPLLAPLETIQDAINWLRINTPHQPGQRPKGSKELGLKVRKEFQDNKLLPIPSGKDTYLNPHNLRSAYAAICWQLYRNSEAIYNCTEDIFVKAIMGHTEETTQSAQSYLDYELNNTEIEKLIAYYG</sequence>
<dbReference type="InterPro" id="IPR038280">
    <property type="entry name" value="ResT/TelK_cat_sf"/>
</dbReference>
<dbReference type="InterPro" id="IPR032047">
    <property type="entry name" value="ResT/TelK_cat"/>
</dbReference>
<dbReference type="Proteomes" id="UP000010473">
    <property type="component" value="Plasmid pSTA7437.04"/>
</dbReference>
<dbReference type="Pfam" id="PF16684">
    <property type="entry name" value="ResT-TelK_cat"/>
    <property type="match status" value="1"/>
</dbReference>
<evidence type="ECO:0000313" key="3">
    <source>
        <dbReference type="EMBL" id="AFZ38402.1"/>
    </source>
</evidence>
<dbReference type="KEGG" id="scs:Sta7437_4982"/>
<dbReference type="RefSeq" id="WP_015328693.1">
    <property type="nucleotide sequence ID" value="NC_020052.1"/>
</dbReference>
<dbReference type="Gene3D" id="1.10.443.30">
    <property type="entry name" value="Telomere resolvase"/>
    <property type="match status" value="1"/>
</dbReference>
<proteinExistence type="predicted"/>
<keyword evidence="3" id="KW-0614">Plasmid</keyword>
<dbReference type="PATRIC" id="fig|111780.3.peg.5154"/>